<dbReference type="Proteomes" id="UP000683000">
    <property type="component" value="Unassembled WGS sequence"/>
</dbReference>
<evidence type="ECO:0000313" key="4">
    <source>
        <dbReference type="Proteomes" id="UP000683000"/>
    </source>
</evidence>
<dbReference type="InterPro" id="IPR036412">
    <property type="entry name" value="HAD-like_sf"/>
</dbReference>
<dbReference type="InterPro" id="IPR051540">
    <property type="entry name" value="S-2-haloacid_dehalogenase"/>
</dbReference>
<keyword evidence="4" id="KW-1185">Reference proteome</keyword>
<comment type="caution">
    <text evidence="3">The sequence shown here is derived from an EMBL/GenBank/DDBJ whole genome shotgun (WGS) entry which is preliminary data.</text>
</comment>
<keyword evidence="1" id="KW-0378">Hydrolase</keyword>
<dbReference type="Pfam" id="PF00702">
    <property type="entry name" value="Hydrolase"/>
    <property type="match status" value="1"/>
</dbReference>
<protein>
    <submittedName>
        <fullName evidence="3">Haloacid dehalogenase</fullName>
    </submittedName>
</protein>
<dbReference type="OrthoDB" id="20198at2759"/>
<gene>
    <name evidence="3" type="ORF">JVT61DRAFT_15448</name>
</gene>
<proteinExistence type="predicted"/>
<feature type="region of interest" description="Disordered" evidence="2">
    <location>
        <begin position="100"/>
        <end position="133"/>
    </location>
</feature>
<evidence type="ECO:0000256" key="1">
    <source>
        <dbReference type="ARBA" id="ARBA00022801"/>
    </source>
</evidence>
<dbReference type="AlphaFoldDB" id="A0A8I3ACS2"/>
<dbReference type="SUPFAM" id="SSF56784">
    <property type="entry name" value="HAD-like"/>
    <property type="match status" value="1"/>
</dbReference>
<evidence type="ECO:0000256" key="2">
    <source>
        <dbReference type="SAM" id="MobiDB-lite"/>
    </source>
</evidence>
<dbReference type="Gene3D" id="1.10.150.750">
    <property type="match status" value="1"/>
</dbReference>
<dbReference type="SFLD" id="SFLDS00003">
    <property type="entry name" value="Haloacid_Dehalogenase"/>
    <property type="match status" value="1"/>
</dbReference>
<reference evidence="3" key="1">
    <citation type="submission" date="2021-03" db="EMBL/GenBank/DDBJ databases">
        <title>Evolutionary innovations through gain and loss of genes in the ectomycorrhizal Boletales.</title>
        <authorList>
            <person name="Wu G."/>
            <person name="Miyauchi S."/>
            <person name="Morin E."/>
            <person name="Yang Z.-L."/>
            <person name="Xu J."/>
            <person name="Martin F.M."/>
        </authorList>
    </citation>
    <scope>NUCLEOTIDE SEQUENCE</scope>
    <source>
        <strain evidence="3">BR01</strain>
    </source>
</reference>
<sequence length="319" mass="35119">MALQPPSTAETPSFKLTEHRALIFDVYGTLIDWESAIHDAFAPVFPDLPRKEILVNYSGVEGNLQTQFHRVPYSGILELAYRQLTTPTGVTVAEIAQGELRKEQRGSTSNVKEGDVTTPSQATSPKSDDAKRFGRSIPDWKPFSDTIDALHRLKKHFALVVLSNVDDQSFAGTHAKLCNPDYPGSAYRTVTPDSPFSLILTAQQVGAYKPNPLMLGCALRQLSANPDPSLPSNPSVHVDASEVLVVANSLRHDIIPAMQHKLRSVWISRHRVNLIGNESNVTLHFSDQEGATAGGKHPYTWRYETLGRMADAVEGEVLK</sequence>
<dbReference type="GO" id="GO:0016787">
    <property type="term" value="F:hydrolase activity"/>
    <property type="evidence" value="ECO:0007669"/>
    <property type="project" value="UniProtKB-KW"/>
</dbReference>
<dbReference type="EMBL" id="JAGFBS010000009">
    <property type="protein sequence ID" value="KAG6377630.1"/>
    <property type="molecule type" value="Genomic_DNA"/>
</dbReference>
<dbReference type="InterPro" id="IPR023214">
    <property type="entry name" value="HAD_sf"/>
</dbReference>
<accession>A0A8I3ACS2</accession>
<dbReference type="Gene3D" id="3.40.50.1000">
    <property type="entry name" value="HAD superfamily/HAD-like"/>
    <property type="match status" value="1"/>
</dbReference>
<dbReference type="SFLD" id="SFLDG01129">
    <property type="entry name" value="C1.5:_HAD__Beta-PGM__Phosphata"/>
    <property type="match status" value="1"/>
</dbReference>
<evidence type="ECO:0000313" key="3">
    <source>
        <dbReference type="EMBL" id="KAG6377630.1"/>
    </source>
</evidence>
<name>A0A8I3ACS2_9AGAM</name>
<feature type="compositionally biased region" description="Polar residues" evidence="2">
    <location>
        <begin position="106"/>
        <end position="125"/>
    </location>
</feature>
<organism evidence="3 4">
    <name type="scientific">Boletus reticuloceps</name>
    <dbReference type="NCBI Taxonomy" id="495285"/>
    <lineage>
        <taxon>Eukaryota</taxon>
        <taxon>Fungi</taxon>
        <taxon>Dikarya</taxon>
        <taxon>Basidiomycota</taxon>
        <taxon>Agaricomycotina</taxon>
        <taxon>Agaricomycetes</taxon>
        <taxon>Agaricomycetidae</taxon>
        <taxon>Boletales</taxon>
        <taxon>Boletineae</taxon>
        <taxon>Boletaceae</taxon>
        <taxon>Boletoideae</taxon>
        <taxon>Boletus</taxon>
    </lineage>
</organism>
<dbReference type="PANTHER" id="PTHR43316">
    <property type="entry name" value="HYDROLASE, HALOACID DELAHOGENASE-RELATED"/>
    <property type="match status" value="1"/>
</dbReference>
<dbReference type="PANTHER" id="PTHR43316:SF9">
    <property type="entry name" value="ACID DEHALOGENASE, PUTATIVE (AFU_ORTHOLOGUE AFUA_6G14460)-RELATED"/>
    <property type="match status" value="1"/>
</dbReference>